<proteinExistence type="predicted"/>
<dbReference type="AlphaFoldDB" id="A0A811GA42"/>
<protein>
    <submittedName>
        <fullName evidence="1">Uncharacterized protein</fullName>
    </submittedName>
</protein>
<sequence>MSILCIILPTRSDHILVLHWFYLDV</sequence>
<dbReference type="Proteomes" id="UP000663760">
    <property type="component" value="Unassembled WGS sequence"/>
</dbReference>
<name>A0A811GA42_SPIIN</name>
<comment type="caution">
    <text evidence="1">The sequence shown here is derived from an EMBL/GenBank/DDBJ whole genome shotgun (WGS) entry which is preliminary data.</text>
</comment>
<accession>A0A811GA42</accession>
<reference evidence="1" key="1">
    <citation type="submission" date="2020-02" db="EMBL/GenBank/DDBJ databases">
        <authorList>
            <person name="Scholz U."/>
            <person name="Mascher M."/>
            <person name="Fiebig A."/>
        </authorList>
    </citation>
    <scope>NUCLEOTIDE SEQUENCE</scope>
</reference>
<keyword evidence="2" id="KW-1185">Reference proteome</keyword>
<organism evidence="1 2">
    <name type="scientific">Spirodela intermedia</name>
    <name type="common">Intermediate duckweed</name>
    <dbReference type="NCBI Taxonomy" id="51605"/>
    <lineage>
        <taxon>Eukaryota</taxon>
        <taxon>Viridiplantae</taxon>
        <taxon>Streptophyta</taxon>
        <taxon>Embryophyta</taxon>
        <taxon>Tracheophyta</taxon>
        <taxon>Spermatophyta</taxon>
        <taxon>Magnoliopsida</taxon>
        <taxon>Liliopsida</taxon>
        <taxon>Araceae</taxon>
        <taxon>Lemnoideae</taxon>
        <taxon>Spirodela</taxon>
    </lineage>
</organism>
<evidence type="ECO:0000313" key="2">
    <source>
        <dbReference type="Proteomes" id="UP000663760"/>
    </source>
</evidence>
<gene>
    <name evidence="1" type="ORF">SI8410_UN003510</name>
</gene>
<evidence type="ECO:0000313" key="1">
    <source>
        <dbReference type="EMBL" id="CAB1184524.1"/>
    </source>
</evidence>
<dbReference type="EMBL" id="CACVBZ020000003">
    <property type="protein sequence ID" value="CAB1184524.1"/>
    <property type="molecule type" value="Genomic_DNA"/>
</dbReference>